<dbReference type="PANTHER" id="PTHR11735">
    <property type="entry name" value="TRNA N6-ADENOSINE THREONYLCARBAMOYLTRANSFERASE"/>
    <property type="match status" value="1"/>
</dbReference>
<dbReference type="Proteomes" id="UP001275049">
    <property type="component" value="Unassembled WGS sequence"/>
</dbReference>
<evidence type="ECO:0000313" key="4">
    <source>
        <dbReference type="Proteomes" id="UP001275049"/>
    </source>
</evidence>
<keyword evidence="3" id="KW-0808">Transferase</keyword>
<evidence type="ECO:0000259" key="1">
    <source>
        <dbReference type="Pfam" id="PF00814"/>
    </source>
</evidence>
<dbReference type="GO" id="GO:0005829">
    <property type="term" value="C:cytosol"/>
    <property type="evidence" value="ECO:0007669"/>
    <property type="project" value="TreeGrafter"/>
</dbReference>
<accession>A0AAW9HLU0</accession>
<dbReference type="Proteomes" id="UP001281731">
    <property type="component" value="Unassembled WGS sequence"/>
</dbReference>
<keyword evidence="3" id="KW-0012">Acyltransferase</keyword>
<protein>
    <submittedName>
        <fullName evidence="3">tRNA (Adenosine(37)-N6)-threonylcarbamoyltransferase complex dimerization subunit type 1 TsaB</fullName>
        <ecNumber evidence="3">2.3.1.234</ecNumber>
    </submittedName>
</protein>
<dbReference type="InterPro" id="IPR000905">
    <property type="entry name" value="Gcp-like_dom"/>
</dbReference>
<dbReference type="EC" id="2.3.1.234" evidence="3"/>
<organism evidence="3 5">
    <name type="scientific">Actinotignum urinale</name>
    <dbReference type="NCBI Taxonomy" id="190146"/>
    <lineage>
        <taxon>Bacteria</taxon>
        <taxon>Bacillati</taxon>
        <taxon>Actinomycetota</taxon>
        <taxon>Actinomycetes</taxon>
        <taxon>Actinomycetales</taxon>
        <taxon>Actinomycetaceae</taxon>
        <taxon>Actinotignum</taxon>
    </lineage>
</organism>
<dbReference type="GO" id="GO:0002949">
    <property type="term" value="P:tRNA threonylcarbamoyladenosine modification"/>
    <property type="evidence" value="ECO:0007669"/>
    <property type="project" value="InterPro"/>
</dbReference>
<dbReference type="PANTHER" id="PTHR11735:SF11">
    <property type="entry name" value="TRNA THREONYLCARBAMOYLADENOSINE BIOSYNTHESIS PROTEIN TSAB"/>
    <property type="match status" value="1"/>
</dbReference>
<dbReference type="RefSeq" id="WP_022866696.1">
    <property type="nucleotide sequence ID" value="NZ_CAMYCL010000038.1"/>
</dbReference>
<evidence type="ECO:0000313" key="2">
    <source>
        <dbReference type="EMBL" id="MDY5132722.1"/>
    </source>
</evidence>
<evidence type="ECO:0000313" key="5">
    <source>
        <dbReference type="Proteomes" id="UP001281731"/>
    </source>
</evidence>
<reference evidence="3 4" key="1">
    <citation type="submission" date="2023-10" db="EMBL/GenBank/DDBJ databases">
        <title>Whole Genome based description of the genera Actinobaculum and Actinotignum reveals a complex phylogenetic relationship within the species included in the genus Actinotignum.</title>
        <authorList>
            <person name="Jensen C.S."/>
            <person name="Dargis R."/>
            <person name="Kemp M."/>
            <person name="Christensen J.J."/>
        </authorList>
    </citation>
    <scope>NUCLEOTIDE SEQUENCE</scope>
    <source>
        <strain evidence="3">SLA_B511</strain>
        <strain evidence="2 4">SLA_B974</strain>
    </source>
</reference>
<sequence>MNILTIDTCDLSVVGVVRHEDGGIALLSREVSKDSRHHAETITPMVNSALEKARITKPDAIIVGRGPGAFTGLRAGLVTARTLAFAWDIPLYGVSSLEAMAFEALDQYEETLAVIDARRKELFTLHARREDGAPFIVCSGPDTIRPADIPHLWKDKDMEAVVVSKPGMYPELDGARVQLCEPEALAHLALTYMCSEEGREIIGTTEPLYLRRPDIAQGVAQPSGDGYLKD</sequence>
<gene>
    <name evidence="3" type="primary">tsaB</name>
    <name evidence="3" type="ORF">R6G80_03730</name>
    <name evidence="2" type="ORF">R6G86_03040</name>
</gene>
<dbReference type="InterPro" id="IPR043129">
    <property type="entry name" value="ATPase_NBD"/>
</dbReference>
<dbReference type="Pfam" id="PF00814">
    <property type="entry name" value="TsaD"/>
    <property type="match status" value="1"/>
</dbReference>
<evidence type="ECO:0000313" key="3">
    <source>
        <dbReference type="EMBL" id="MDY5154836.1"/>
    </source>
</evidence>
<dbReference type="EMBL" id="JAWNGA010000004">
    <property type="protein sequence ID" value="MDY5132722.1"/>
    <property type="molecule type" value="Genomic_DNA"/>
</dbReference>
<name>A0AAW9HLU0_9ACTO</name>
<dbReference type="EMBL" id="JAWNGC010000003">
    <property type="protein sequence ID" value="MDY5154836.1"/>
    <property type="molecule type" value="Genomic_DNA"/>
</dbReference>
<proteinExistence type="predicted"/>
<comment type="caution">
    <text evidence="3">The sequence shown here is derived from an EMBL/GenBank/DDBJ whole genome shotgun (WGS) entry which is preliminary data.</text>
</comment>
<dbReference type="NCBIfam" id="TIGR03725">
    <property type="entry name" value="T6A_YeaZ"/>
    <property type="match status" value="1"/>
</dbReference>
<dbReference type="Gene3D" id="3.30.420.40">
    <property type="match status" value="2"/>
</dbReference>
<dbReference type="AlphaFoldDB" id="A0AAW9HLU0"/>
<dbReference type="InterPro" id="IPR022496">
    <property type="entry name" value="T6A_TsaB"/>
</dbReference>
<feature type="domain" description="Gcp-like" evidence="1">
    <location>
        <begin position="35"/>
        <end position="127"/>
    </location>
</feature>
<keyword evidence="4" id="KW-1185">Reference proteome</keyword>
<dbReference type="SUPFAM" id="SSF53067">
    <property type="entry name" value="Actin-like ATPase domain"/>
    <property type="match status" value="1"/>
</dbReference>
<dbReference type="GO" id="GO:0061711">
    <property type="term" value="F:tRNA N(6)-L-threonylcarbamoyladenine synthase activity"/>
    <property type="evidence" value="ECO:0007669"/>
    <property type="project" value="UniProtKB-EC"/>
</dbReference>